<reference evidence="2" key="1">
    <citation type="submission" date="2023-11" db="EMBL/GenBank/DDBJ databases">
        <authorList>
            <person name="Alioto T."/>
            <person name="Alioto T."/>
            <person name="Gomez Garrido J."/>
        </authorList>
    </citation>
    <scope>NUCLEOTIDE SEQUENCE</scope>
</reference>
<evidence type="ECO:0000313" key="3">
    <source>
        <dbReference type="Proteomes" id="UP001296104"/>
    </source>
</evidence>
<dbReference type="Proteomes" id="UP001296104">
    <property type="component" value="Unassembled WGS sequence"/>
</dbReference>
<feature type="region of interest" description="Disordered" evidence="1">
    <location>
        <begin position="175"/>
        <end position="252"/>
    </location>
</feature>
<proteinExistence type="predicted"/>
<sequence length="280" mass="30762">MLPTTSAPEQESPDSKRTAWESWLGLPEPTPTLLAMQHLARTSLARRIIDSPSWLGRAKKALEDAIEPYSSSGQAEKEPKPPSTPVPSVPPFALPKKTKTIQFVEDEIAAHEAEEVPLRENRNTADRTPSWLSRVKKTFEDVIEGDADDDGLVLPVKEPRPQQYRASMDAILTSYSGPNAIAPTGPPPRAKQRREYAGSGPATSSVPAIKVTLPEGEDLTDIESQESPTIAETPTSKVETATPRPSSSSTDSFDAMFAQWKLDWKVPESEIEKKILTRKQ</sequence>
<evidence type="ECO:0000313" key="2">
    <source>
        <dbReference type="EMBL" id="CAK4034827.1"/>
    </source>
</evidence>
<accession>A0AAI8Z9A5</accession>
<gene>
    <name evidence="2" type="ORF">LECACI_7A009985</name>
</gene>
<feature type="compositionally biased region" description="Acidic residues" evidence="1">
    <location>
        <begin position="215"/>
        <end position="224"/>
    </location>
</feature>
<feature type="compositionally biased region" description="Polar residues" evidence="1">
    <location>
        <begin position="225"/>
        <end position="252"/>
    </location>
</feature>
<feature type="region of interest" description="Disordered" evidence="1">
    <location>
        <begin position="65"/>
        <end position="97"/>
    </location>
</feature>
<name>A0AAI8Z9A5_9PEZI</name>
<keyword evidence="3" id="KW-1185">Reference proteome</keyword>
<dbReference type="EMBL" id="CAVMBE010000139">
    <property type="protein sequence ID" value="CAK4034827.1"/>
    <property type="molecule type" value="Genomic_DNA"/>
</dbReference>
<protein>
    <submittedName>
        <fullName evidence="2">Uncharacterized protein</fullName>
    </submittedName>
</protein>
<organism evidence="2 3">
    <name type="scientific">Lecanosticta acicola</name>
    <dbReference type="NCBI Taxonomy" id="111012"/>
    <lineage>
        <taxon>Eukaryota</taxon>
        <taxon>Fungi</taxon>
        <taxon>Dikarya</taxon>
        <taxon>Ascomycota</taxon>
        <taxon>Pezizomycotina</taxon>
        <taxon>Dothideomycetes</taxon>
        <taxon>Dothideomycetidae</taxon>
        <taxon>Mycosphaerellales</taxon>
        <taxon>Mycosphaerellaceae</taxon>
        <taxon>Lecanosticta</taxon>
    </lineage>
</organism>
<dbReference type="AlphaFoldDB" id="A0AAI8Z9A5"/>
<evidence type="ECO:0000256" key="1">
    <source>
        <dbReference type="SAM" id="MobiDB-lite"/>
    </source>
</evidence>
<feature type="compositionally biased region" description="Pro residues" evidence="1">
    <location>
        <begin position="81"/>
        <end position="93"/>
    </location>
</feature>
<comment type="caution">
    <text evidence="2">The sequence shown here is derived from an EMBL/GenBank/DDBJ whole genome shotgun (WGS) entry which is preliminary data.</text>
</comment>